<evidence type="ECO:0000256" key="1">
    <source>
        <dbReference type="SAM" id="MobiDB-lite"/>
    </source>
</evidence>
<feature type="chain" id="PRO_5039426854" description="CamS family sex pheromone protein" evidence="2">
    <location>
        <begin position="19"/>
        <end position="382"/>
    </location>
</feature>
<comment type="caution">
    <text evidence="3">The sequence shown here is derived from an EMBL/GenBank/DDBJ whole genome shotgun (WGS) entry which is preliminary data.</text>
</comment>
<evidence type="ECO:0000313" key="4">
    <source>
        <dbReference type="Proteomes" id="UP000033558"/>
    </source>
</evidence>
<keyword evidence="2" id="KW-0732">Signal</keyword>
<dbReference type="Pfam" id="PF07537">
    <property type="entry name" value="CamS"/>
    <property type="match status" value="1"/>
</dbReference>
<evidence type="ECO:0000256" key="2">
    <source>
        <dbReference type="SAM" id="SignalP"/>
    </source>
</evidence>
<protein>
    <recommendedName>
        <fullName evidence="5">CamS family sex pheromone protein</fullName>
    </recommendedName>
</protein>
<dbReference type="CDD" id="cd13441">
    <property type="entry name" value="CamS_repeat_1"/>
    <property type="match status" value="1"/>
</dbReference>
<dbReference type="PROSITE" id="PS51257">
    <property type="entry name" value="PROKAR_LIPOPROTEIN"/>
    <property type="match status" value="1"/>
</dbReference>
<dbReference type="RefSeq" id="WP_046317037.1">
    <property type="nucleotide sequence ID" value="NZ_JBHSZT010000010.1"/>
</dbReference>
<evidence type="ECO:0008006" key="5">
    <source>
        <dbReference type="Google" id="ProtNLM"/>
    </source>
</evidence>
<dbReference type="STRING" id="1218492.JG30_11950"/>
<proteinExistence type="predicted"/>
<dbReference type="OrthoDB" id="9795361at2"/>
<organism evidence="3 4">
    <name type="scientific">Bombilactobacillus mellifer</name>
    <dbReference type="NCBI Taxonomy" id="1218492"/>
    <lineage>
        <taxon>Bacteria</taxon>
        <taxon>Bacillati</taxon>
        <taxon>Bacillota</taxon>
        <taxon>Bacilli</taxon>
        <taxon>Lactobacillales</taxon>
        <taxon>Lactobacillaceae</taxon>
        <taxon>Bombilactobacillus</taxon>
    </lineage>
</organism>
<feature type="signal peptide" evidence="2">
    <location>
        <begin position="1"/>
        <end position="18"/>
    </location>
</feature>
<dbReference type="AlphaFoldDB" id="A0A0F4LRV2"/>
<feature type="region of interest" description="Disordered" evidence="1">
    <location>
        <begin position="121"/>
        <end position="142"/>
    </location>
</feature>
<dbReference type="InterPro" id="IPR011426">
    <property type="entry name" value="CamS"/>
</dbReference>
<accession>A0A0F4LRV2</accession>
<dbReference type="Proteomes" id="UP000033558">
    <property type="component" value="Unassembled WGS sequence"/>
</dbReference>
<name>A0A0F4LRV2_9LACO</name>
<evidence type="ECO:0000313" key="3">
    <source>
        <dbReference type="EMBL" id="KJY61004.1"/>
    </source>
</evidence>
<dbReference type="Gene3D" id="3.10.570.10">
    <property type="entry name" value="sex pheromone staph- cam373 precursor domain"/>
    <property type="match status" value="1"/>
</dbReference>
<feature type="region of interest" description="Disordered" evidence="1">
    <location>
        <begin position="31"/>
        <end position="50"/>
    </location>
</feature>
<dbReference type="EMBL" id="JXJQ01000009">
    <property type="protein sequence ID" value="KJY61004.1"/>
    <property type="molecule type" value="Genomic_DNA"/>
</dbReference>
<keyword evidence="4" id="KW-1185">Reference proteome</keyword>
<gene>
    <name evidence="3" type="ORF">JG30_11950</name>
</gene>
<dbReference type="CDD" id="cd13440">
    <property type="entry name" value="CamS_repeat_2"/>
    <property type="match status" value="1"/>
</dbReference>
<dbReference type="PATRIC" id="fig|1218492.5.peg.1339"/>
<reference evidence="3 4" key="1">
    <citation type="submission" date="2015-01" db="EMBL/GenBank/DDBJ databases">
        <title>Comparative genomics of the lactic acid bacteria isolated from the honey bee gut.</title>
        <authorList>
            <person name="Ellegaard K.M."/>
            <person name="Tamarit D."/>
            <person name="Javelind E."/>
            <person name="Olofsson T."/>
            <person name="Andersson S.G."/>
            <person name="Vasquez A."/>
        </authorList>
    </citation>
    <scope>NUCLEOTIDE SEQUENCE [LARGE SCALE GENOMIC DNA]</scope>
    <source>
        <strain evidence="3 4">Bin4</strain>
    </source>
</reference>
<dbReference type="HOGENOM" id="CLU_052482_0_0_9"/>
<sequence>MKKFIQWSITLLLLPLLAGCGNFGESSLSNHITNSSKTKKTMTTGPSKSGQYSTLLQDGKYHVSPIAGLTSSSDNENNNNLQAFETGLLAISKKEYSPDKYYFQEGKLISAPVAQKWLARKSDNNPQGLNPIDNGEKDPNKRNPIYLQQLLEQDFYTQSEKNYKLSGVTIGLSLNDIDYYRKEQYGSTFETKITDSQRADHGKKMANEIIQRLRQQNNLTQVPITIGLYKQNVNDSLVGGSYFAYGVAKAGQKTITDWSTIHQQNQVLPVVGNEDPINTTDADNFSNFKNTIQNYFPNLSGVTAQTHYEDGTLSGMVITINTQFYGSAQISSFTQFVQDAANKYLPQQPAIEIRIQTVQQMQALLTKDYNNKQYNSHVFTSY</sequence>
<dbReference type="PIRSF" id="PIRSF012509">
    <property type="entry name" value="CamS"/>
    <property type="match status" value="1"/>
</dbReference>